<accession>A0ABU6G085</accession>
<sequence>MKHQKTLLILGILAVTFIGYGGYRYYVNYTVVKAISLYLPDTKLKIVKTENRTIPSLFTDETAQAAMDNLSSKDGSKTVFMNKLKNGDKVKLYYIRFMKPYSYHGVDLSEKSCDGFLCFRFFMGYAYIDTTTGELLRLDVSRVPPK</sequence>
<comment type="caution">
    <text evidence="2">The sequence shown here is derived from an EMBL/GenBank/DDBJ whole genome shotgun (WGS) entry which is preliminary data.</text>
</comment>
<evidence type="ECO:0000256" key="1">
    <source>
        <dbReference type="SAM" id="Phobius"/>
    </source>
</evidence>
<gene>
    <name evidence="2" type="ORF">P4I72_06280</name>
</gene>
<evidence type="ECO:0000313" key="2">
    <source>
        <dbReference type="EMBL" id="MEC0226722.1"/>
    </source>
</evidence>
<evidence type="ECO:0000313" key="3">
    <source>
        <dbReference type="Proteomes" id="UP001338137"/>
    </source>
</evidence>
<dbReference type="Proteomes" id="UP001338137">
    <property type="component" value="Unassembled WGS sequence"/>
</dbReference>
<keyword evidence="3" id="KW-1185">Reference proteome</keyword>
<dbReference type="EMBL" id="JARLKY010000012">
    <property type="protein sequence ID" value="MEC0226722.1"/>
    <property type="molecule type" value="Genomic_DNA"/>
</dbReference>
<keyword evidence="1" id="KW-0812">Transmembrane</keyword>
<name>A0ABU6G085_9BACL</name>
<dbReference type="RefSeq" id="WP_326071132.1">
    <property type="nucleotide sequence ID" value="NZ_JARLKY010000012.1"/>
</dbReference>
<keyword evidence="1" id="KW-1133">Transmembrane helix</keyword>
<organism evidence="2 3">
    <name type="scientific">Paenibacillus alba</name>
    <dbReference type="NCBI Taxonomy" id="1197127"/>
    <lineage>
        <taxon>Bacteria</taxon>
        <taxon>Bacillati</taxon>
        <taxon>Bacillota</taxon>
        <taxon>Bacilli</taxon>
        <taxon>Bacillales</taxon>
        <taxon>Paenibacillaceae</taxon>
        <taxon>Paenibacillus</taxon>
    </lineage>
</organism>
<feature type="transmembrane region" description="Helical" evidence="1">
    <location>
        <begin position="7"/>
        <end position="26"/>
    </location>
</feature>
<reference evidence="2 3" key="1">
    <citation type="submission" date="2023-03" db="EMBL/GenBank/DDBJ databases">
        <title>Bacillus Genome Sequencing.</title>
        <authorList>
            <person name="Dunlap C."/>
        </authorList>
    </citation>
    <scope>NUCLEOTIDE SEQUENCE [LARGE SCALE GENOMIC DNA]</scope>
    <source>
        <strain evidence="2 3">BD-533</strain>
    </source>
</reference>
<protein>
    <submittedName>
        <fullName evidence="2">Uncharacterized protein</fullName>
    </submittedName>
</protein>
<keyword evidence="1" id="KW-0472">Membrane</keyword>
<proteinExistence type="predicted"/>